<dbReference type="Proteomes" id="UP000672027">
    <property type="component" value="Chromosome"/>
</dbReference>
<dbReference type="RefSeq" id="WP_210226797.1">
    <property type="nucleotide sequence ID" value="NZ_CP072800.1"/>
</dbReference>
<dbReference type="Pfam" id="PF04480">
    <property type="entry name" value="DUF559"/>
    <property type="match status" value="1"/>
</dbReference>
<proteinExistence type="predicted"/>
<organism evidence="3 4">
    <name type="scientific">Candidatus Thiothrix anitrata</name>
    <dbReference type="NCBI Taxonomy" id="2823902"/>
    <lineage>
        <taxon>Bacteria</taxon>
        <taxon>Pseudomonadati</taxon>
        <taxon>Pseudomonadota</taxon>
        <taxon>Gammaproteobacteria</taxon>
        <taxon>Thiotrichales</taxon>
        <taxon>Thiotrichaceae</taxon>
        <taxon>Thiothrix</taxon>
    </lineage>
</organism>
<dbReference type="InterPro" id="IPR007569">
    <property type="entry name" value="DUF559"/>
</dbReference>
<protein>
    <submittedName>
        <fullName evidence="3">DUF559 domain-containing protein</fullName>
    </submittedName>
</protein>
<dbReference type="InterPro" id="IPR047216">
    <property type="entry name" value="Endonuclease_DUF559_bact"/>
</dbReference>
<dbReference type="Pfam" id="PF04014">
    <property type="entry name" value="MazE_antitoxin"/>
    <property type="match status" value="1"/>
</dbReference>
<dbReference type="NCBIfam" id="TIGR01439">
    <property type="entry name" value="lp_hng_hel_AbrB"/>
    <property type="match status" value="1"/>
</dbReference>
<dbReference type="PANTHER" id="PTHR38590:SF1">
    <property type="entry name" value="BLL0828 PROTEIN"/>
    <property type="match status" value="1"/>
</dbReference>
<evidence type="ECO:0000259" key="2">
    <source>
        <dbReference type="PROSITE" id="PS51740"/>
    </source>
</evidence>
<evidence type="ECO:0000313" key="4">
    <source>
        <dbReference type="Proteomes" id="UP000672027"/>
    </source>
</evidence>
<accession>A0ABX7X5J0</accession>
<keyword evidence="1" id="KW-0238">DNA-binding</keyword>
<dbReference type="InterPro" id="IPR037914">
    <property type="entry name" value="SpoVT-AbrB_sf"/>
</dbReference>
<evidence type="ECO:0000313" key="3">
    <source>
        <dbReference type="EMBL" id="QTR49973.1"/>
    </source>
</evidence>
<keyword evidence="4" id="KW-1185">Reference proteome</keyword>
<sequence length="155" mass="17985">MLEYHQHLRDPARDLRKNQTEAEKLLWSKLRRKQLCGLQFYRQKPIAGFIVVTKKPNINTCLTISSELLFFKLSNSRSAAMRSTITSRGQTVIPAEVRRFFHLSAADRLEWVIENNTIRVIPVQENPIDAFRGSSKRKGSTAQLLADRAFDRERE</sequence>
<dbReference type="EMBL" id="CP072800">
    <property type="protein sequence ID" value="QTR49973.1"/>
    <property type="molecule type" value="Genomic_DNA"/>
</dbReference>
<dbReference type="InterPro" id="IPR007159">
    <property type="entry name" value="SpoVT-AbrB_dom"/>
</dbReference>
<evidence type="ECO:0000256" key="1">
    <source>
        <dbReference type="PROSITE-ProRule" id="PRU01076"/>
    </source>
</evidence>
<dbReference type="PROSITE" id="PS51740">
    <property type="entry name" value="SPOVT_ABRB"/>
    <property type="match status" value="1"/>
</dbReference>
<feature type="domain" description="SpoVT-AbrB" evidence="2">
    <location>
        <begin position="80"/>
        <end position="125"/>
    </location>
</feature>
<reference evidence="3 4" key="1">
    <citation type="submission" date="2021-04" db="EMBL/GenBank/DDBJ databases">
        <title>Genomics, taxonomy and metabolism of representatives of sulfur bacteria of the genus Thiothrix: Thiothrix fructosivorans QT, Thiothrix unzii A1T and three new species, Thiothrix subterranea sp. nov., Thiothrix litoralis sp. nov. and 'Candidatus Thiothrix anitrata' sp. nov.</title>
        <authorList>
            <person name="Ravin N.V."/>
            <person name="Smolyakov D."/>
            <person name="Rudenko T.S."/>
            <person name="Mardanov A.V."/>
            <person name="Beletsky A.V."/>
            <person name="Markov N.D."/>
            <person name="Fomenkov A.I."/>
            <person name="Roberts R.J."/>
            <person name="Karnachuk O.V."/>
            <person name="Novikov A."/>
            <person name="Grabovich M.Y."/>
        </authorList>
    </citation>
    <scope>NUCLEOTIDE SEQUENCE [LARGE SCALE GENOMIC DNA]</scope>
    <source>
        <strain evidence="3 4">A52</strain>
    </source>
</reference>
<dbReference type="SMART" id="SM00966">
    <property type="entry name" value="SpoVT_AbrB"/>
    <property type="match status" value="1"/>
</dbReference>
<dbReference type="PANTHER" id="PTHR38590">
    <property type="entry name" value="BLL0828 PROTEIN"/>
    <property type="match status" value="1"/>
</dbReference>
<name>A0ABX7X5J0_9GAMM</name>
<gene>
    <name evidence="3" type="ORF">J8380_17420</name>
</gene>
<dbReference type="Gene3D" id="2.10.260.10">
    <property type="match status" value="1"/>
</dbReference>
<dbReference type="SUPFAM" id="SSF89447">
    <property type="entry name" value="AbrB/MazE/MraZ-like"/>
    <property type="match status" value="1"/>
</dbReference>